<sequence length="220" mass="24990">MLFYTKYALLLLSVMTMGGCSQKFSDINATLNEALFGLPDVPISKQSVQSIPYASIKVNLNDGPSIVMVLAFADTDPVSGQVMLKWMSEDGAMLVTQNGRIIKTLNLYDANLLHIELPSTIYEGKSYELSYDAFYDWQPGYSYSQKASVTSKALEKSTITSYIWNKETTLIEETVEFIDLGIKHQNQYYYDTNNTVVKSNQWLVPNKLNIKYELLKPYHE</sequence>
<dbReference type="InterPro" id="IPR023373">
    <property type="entry name" value="YmcC_sf"/>
</dbReference>
<dbReference type="OrthoDB" id="5591889at2"/>
<dbReference type="EMBL" id="MJMJ01000005">
    <property type="protein sequence ID" value="OLQ92083.1"/>
    <property type="molecule type" value="Genomic_DNA"/>
</dbReference>
<name>A0A1Q9HMX2_9VIBR</name>
<evidence type="ECO:0008006" key="3">
    <source>
        <dbReference type="Google" id="ProtNLM"/>
    </source>
</evidence>
<dbReference type="Gene3D" id="2.40.360.10">
    <property type="entry name" value="YmcC-like"/>
    <property type="match status" value="1"/>
</dbReference>
<reference evidence="1 2" key="1">
    <citation type="submission" date="2016-09" db="EMBL/GenBank/DDBJ databases">
        <title>Genomic Taxonomy of the Vibrionaceae.</title>
        <authorList>
            <person name="Gonzalez-Castillo A."/>
            <person name="Gomez-Gil B."/>
            <person name="Enciso-Ibarra K."/>
        </authorList>
    </citation>
    <scope>NUCLEOTIDE SEQUENCE [LARGE SCALE GENOMIC DNA]</scope>
    <source>
        <strain evidence="1 2">CAIM 703</strain>
    </source>
</reference>
<accession>A0A1Q9HMX2</accession>
<evidence type="ECO:0000313" key="1">
    <source>
        <dbReference type="EMBL" id="OLQ92083.1"/>
    </source>
</evidence>
<proteinExistence type="predicted"/>
<dbReference type="STRING" id="1381081.BIY22_16360"/>
<dbReference type="Proteomes" id="UP000186313">
    <property type="component" value="Unassembled WGS sequence"/>
</dbReference>
<dbReference type="AlphaFoldDB" id="A0A1Q9HMX2"/>
<comment type="caution">
    <text evidence="1">The sequence shown here is derived from an EMBL/GenBank/DDBJ whole genome shotgun (WGS) entry which is preliminary data.</text>
</comment>
<gene>
    <name evidence="1" type="ORF">BIY22_16360</name>
</gene>
<dbReference type="RefSeq" id="WP_075706547.1">
    <property type="nucleotide sequence ID" value="NZ_MJMJ01000005.1"/>
</dbReference>
<dbReference type="SUPFAM" id="SSF159270">
    <property type="entry name" value="YmcC-like"/>
    <property type="match status" value="1"/>
</dbReference>
<dbReference type="Pfam" id="PF11102">
    <property type="entry name" value="YjbF"/>
    <property type="match status" value="1"/>
</dbReference>
<protein>
    <recommendedName>
        <fullName evidence="3">YjbF family lipoprotein</fullName>
    </recommendedName>
</protein>
<dbReference type="PROSITE" id="PS51257">
    <property type="entry name" value="PROKAR_LIPOPROTEIN"/>
    <property type="match status" value="1"/>
</dbReference>
<evidence type="ECO:0000313" key="2">
    <source>
        <dbReference type="Proteomes" id="UP000186313"/>
    </source>
</evidence>
<dbReference type="InterPro" id="IPR021308">
    <property type="entry name" value="GfcB"/>
</dbReference>
<organism evidence="1 2">
    <name type="scientific">Vibrio panuliri</name>
    <dbReference type="NCBI Taxonomy" id="1381081"/>
    <lineage>
        <taxon>Bacteria</taxon>
        <taxon>Pseudomonadati</taxon>
        <taxon>Pseudomonadota</taxon>
        <taxon>Gammaproteobacteria</taxon>
        <taxon>Vibrionales</taxon>
        <taxon>Vibrionaceae</taxon>
        <taxon>Vibrio</taxon>
    </lineage>
</organism>